<keyword evidence="2" id="KW-0812">Transmembrane</keyword>
<evidence type="ECO:0000313" key="3">
    <source>
        <dbReference type="EMBL" id="WTU78459.1"/>
    </source>
</evidence>
<reference evidence="3" key="1">
    <citation type="submission" date="2022-10" db="EMBL/GenBank/DDBJ databases">
        <title>The complete genomes of actinobacterial strains from the NBC collection.</title>
        <authorList>
            <person name="Joergensen T.S."/>
            <person name="Alvarez Arevalo M."/>
            <person name="Sterndorff E.B."/>
            <person name="Faurdal D."/>
            <person name="Vuksanovic O."/>
            <person name="Mourched A.-S."/>
            <person name="Charusanti P."/>
            <person name="Shaw S."/>
            <person name="Blin K."/>
            <person name="Weber T."/>
        </authorList>
    </citation>
    <scope>NUCLEOTIDE SEQUENCE</scope>
    <source>
        <strain evidence="3">NBC_00049</strain>
    </source>
</reference>
<feature type="compositionally biased region" description="Low complexity" evidence="1">
    <location>
        <begin position="103"/>
        <end position="144"/>
    </location>
</feature>
<feature type="region of interest" description="Disordered" evidence="1">
    <location>
        <begin position="69"/>
        <end position="144"/>
    </location>
</feature>
<accession>A0AAU2K354</accession>
<gene>
    <name evidence="3" type="ORF">OG327_37015</name>
</gene>
<evidence type="ECO:0008006" key="4">
    <source>
        <dbReference type="Google" id="ProtNLM"/>
    </source>
</evidence>
<name>A0AAU2K354_9ACTN</name>
<sequence>MPESHDPLRSLFQEAASVAQSSSALAPVSVITRRGERARRRRIAGIALACCLVIAGSGAVLADFAARDTGPVLPASTPSPLAPSSAPPAPVNTTETPAPPGMSARPPRSTPSASASASATSTSAPTSLPTSTFTSSATASTLPR</sequence>
<dbReference type="AlphaFoldDB" id="A0AAU2K354"/>
<protein>
    <recommendedName>
        <fullName evidence="4">Cellulase</fullName>
    </recommendedName>
</protein>
<evidence type="ECO:0000256" key="2">
    <source>
        <dbReference type="SAM" id="Phobius"/>
    </source>
</evidence>
<feature type="compositionally biased region" description="Low complexity" evidence="1">
    <location>
        <begin position="71"/>
        <end position="84"/>
    </location>
</feature>
<keyword evidence="2" id="KW-1133">Transmembrane helix</keyword>
<dbReference type="EMBL" id="CP108264">
    <property type="protein sequence ID" value="WTU78459.1"/>
    <property type="molecule type" value="Genomic_DNA"/>
</dbReference>
<evidence type="ECO:0000256" key="1">
    <source>
        <dbReference type="SAM" id="MobiDB-lite"/>
    </source>
</evidence>
<feature type="transmembrane region" description="Helical" evidence="2">
    <location>
        <begin position="43"/>
        <end position="66"/>
    </location>
</feature>
<organism evidence="3">
    <name type="scientific">Streptomyces sp. NBC_00049</name>
    <dbReference type="NCBI Taxonomy" id="2903617"/>
    <lineage>
        <taxon>Bacteria</taxon>
        <taxon>Bacillati</taxon>
        <taxon>Actinomycetota</taxon>
        <taxon>Actinomycetes</taxon>
        <taxon>Kitasatosporales</taxon>
        <taxon>Streptomycetaceae</taxon>
        <taxon>Streptomyces</taxon>
    </lineage>
</organism>
<keyword evidence="2" id="KW-0472">Membrane</keyword>
<proteinExistence type="predicted"/>